<name>D6A3L4_STRV1</name>
<protein>
    <submittedName>
        <fullName evidence="2">Predicted protein</fullName>
    </submittedName>
</protein>
<evidence type="ECO:0000313" key="3">
    <source>
        <dbReference type="Proteomes" id="UP000003824"/>
    </source>
</evidence>
<proteinExistence type="predicted"/>
<sequence>MERVRDPPATVEPPPDRRGLHGVRGVETPLHGRAPAPGVEGCDLGEGPAGAPGLCRFRAARTEGESSLRGLR</sequence>
<dbReference type="EMBL" id="DS999641">
    <property type="protein sequence ID" value="EFE69527.2"/>
    <property type="molecule type" value="Genomic_DNA"/>
</dbReference>
<reference evidence="3" key="1">
    <citation type="submission" date="2008-12" db="EMBL/GenBank/DDBJ databases">
        <title>Annotation of Streptomyces ghanaensis ATCC 14672.</title>
        <authorList>
            <consortium name="The Broad Institute Genome Sequencing Platform"/>
            <consortium name="Broad Institute Microbial Sequencing Center"/>
            <person name="Fischbach M."/>
            <person name="Ward D."/>
            <person name="Young S."/>
            <person name="Kodira C.D."/>
            <person name="Zeng Q."/>
            <person name="Koehrsen M."/>
            <person name="Godfrey P."/>
            <person name="Alvarado L."/>
            <person name="Berlin A.M."/>
            <person name="Borenstein D."/>
            <person name="Chen Z."/>
            <person name="Engels R."/>
            <person name="Freedman E."/>
            <person name="Gellesch M."/>
            <person name="Goldberg J."/>
            <person name="Griggs A."/>
            <person name="Gujja S."/>
            <person name="Heiman D.I."/>
            <person name="Hepburn T.A."/>
            <person name="Howarth C."/>
            <person name="Jen D."/>
            <person name="Larson L."/>
            <person name="Lewis B."/>
            <person name="Mehta T."/>
            <person name="Park D."/>
            <person name="Pearson M."/>
            <person name="Roberts A."/>
            <person name="Saif S."/>
            <person name="Shea T.D."/>
            <person name="Shenoy N."/>
            <person name="Sisk P."/>
            <person name="Stolte C."/>
            <person name="Sykes S.N."/>
            <person name="Walk T."/>
            <person name="White J."/>
            <person name="Yandava C."/>
            <person name="Straight P."/>
            <person name="Clardy J."/>
            <person name="Hung D."/>
            <person name="Kolter R."/>
            <person name="Mekalanos J."/>
            <person name="Walker S."/>
            <person name="Walsh C.T."/>
            <person name="Wieland B.L.C."/>
            <person name="Ilzarbe M."/>
            <person name="Galagan J."/>
            <person name="Nusbaum C."/>
            <person name="Birren B."/>
        </authorList>
    </citation>
    <scope>NUCLEOTIDE SEQUENCE [LARGE SCALE GENOMIC DNA]</scope>
    <source>
        <strain evidence="3">ATCC 14672 / DSM 40746 / JCM 4963 / KCTC 9882 / NRRL B-12104 / FH 1290</strain>
    </source>
</reference>
<accession>D6A3L4</accession>
<dbReference type="AlphaFoldDB" id="D6A3L4"/>
<evidence type="ECO:0000256" key="1">
    <source>
        <dbReference type="SAM" id="MobiDB-lite"/>
    </source>
</evidence>
<dbReference type="Proteomes" id="UP000003824">
    <property type="component" value="Unassembled WGS sequence"/>
</dbReference>
<gene>
    <name evidence="2" type="ORF">SSFG_04769</name>
</gene>
<feature type="region of interest" description="Disordered" evidence="1">
    <location>
        <begin position="1"/>
        <end position="45"/>
    </location>
</feature>
<evidence type="ECO:0000313" key="2">
    <source>
        <dbReference type="EMBL" id="EFE69527.2"/>
    </source>
</evidence>
<organism evidence="2 3">
    <name type="scientific">Streptomyces viridosporus (strain ATCC 14672 / DSM 40746 / JCM 4963 / KCTC 9882 / NRRL B-12104 / FH 1290)</name>
    <name type="common">Streptomyces ghanaensis</name>
    <dbReference type="NCBI Taxonomy" id="566461"/>
    <lineage>
        <taxon>Bacteria</taxon>
        <taxon>Bacillati</taxon>
        <taxon>Actinomycetota</taxon>
        <taxon>Actinomycetes</taxon>
        <taxon>Kitasatosporales</taxon>
        <taxon>Streptomycetaceae</taxon>
        <taxon>Streptomyces</taxon>
    </lineage>
</organism>